<proteinExistence type="predicted"/>
<evidence type="ECO:0000313" key="2">
    <source>
        <dbReference type="EMBL" id="GFC95379.1"/>
    </source>
</evidence>
<feature type="compositionally biased region" description="Basic and acidic residues" evidence="1">
    <location>
        <begin position="101"/>
        <end position="115"/>
    </location>
</feature>
<comment type="caution">
    <text evidence="2">The sequence shown here is derived from an EMBL/GenBank/DDBJ whole genome shotgun (WGS) entry which is preliminary data.</text>
</comment>
<evidence type="ECO:0000256" key="1">
    <source>
        <dbReference type="SAM" id="MobiDB-lite"/>
    </source>
</evidence>
<organism evidence="2">
    <name type="scientific">Tanacetum cinerariifolium</name>
    <name type="common">Dalmatian daisy</name>
    <name type="synonym">Chrysanthemum cinerariifolium</name>
    <dbReference type="NCBI Taxonomy" id="118510"/>
    <lineage>
        <taxon>Eukaryota</taxon>
        <taxon>Viridiplantae</taxon>
        <taxon>Streptophyta</taxon>
        <taxon>Embryophyta</taxon>
        <taxon>Tracheophyta</taxon>
        <taxon>Spermatophyta</taxon>
        <taxon>Magnoliopsida</taxon>
        <taxon>eudicotyledons</taxon>
        <taxon>Gunneridae</taxon>
        <taxon>Pentapetalae</taxon>
        <taxon>asterids</taxon>
        <taxon>campanulids</taxon>
        <taxon>Asterales</taxon>
        <taxon>Asteraceae</taxon>
        <taxon>Asteroideae</taxon>
        <taxon>Anthemideae</taxon>
        <taxon>Anthemidinae</taxon>
        <taxon>Tanacetum</taxon>
    </lineage>
</organism>
<reference evidence="2" key="1">
    <citation type="journal article" date="2019" name="Sci. Rep.">
        <title>Draft genome of Tanacetum cinerariifolium, the natural source of mosquito coil.</title>
        <authorList>
            <person name="Yamashiro T."/>
            <person name="Shiraishi A."/>
            <person name="Satake H."/>
            <person name="Nakayama K."/>
        </authorList>
    </citation>
    <scope>NUCLEOTIDE SEQUENCE</scope>
</reference>
<gene>
    <name evidence="2" type="ORF">Tci_867349</name>
</gene>
<dbReference type="AlphaFoldDB" id="A0A699SCK0"/>
<feature type="non-terminal residue" evidence="2">
    <location>
        <position position="1"/>
    </location>
</feature>
<sequence>LHNQESDNRVPENPENNRYKIGEAYHVVPPPYTGTFFPPKPDMVFTDDPNASESVANVFTVDSSEHKTRKDTSKTHRLDAPIIEDWISDSKDETEIEYVPKQREPSFVKSTEHVKPSRKSVKKVEHNK</sequence>
<dbReference type="EMBL" id="BKCJ011154127">
    <property type="protein sequence ID" value="GFC95379.1"/>
    <property type="molecule type" value="Genomic_DNA"/>
</dbReference>
<feature type="region of interest" description="Disordered" evidence="1">
    <location>
        <begin position="101"/>
        <end position="128"/>
    </location>
</feature>
<accession>A0A699SCK0</accession>
<protein>
    <submittedName>
        <fullName evidence="2">Uncharacterized protein</fullName>
    </submittedName>
</protein>
<feature type="region of interest" description="Disordered" evidence="1">
    <location>
        <begin position="1"/>
        <end position="20"/>
    </location>
</feature>
<name>A0A699SCK0_TANCI</name>